<dbReference type="Gene3D" id="3.40.470.10">
    <property type="entry name" value="Uracil-DNA glycosylase-like domain"/>
    <property type="match status" value="1"/>
</dbReference>
<dbReference type="InterPro" id="IPR005122">
    <property type="entry name" value="Uracil-DNA_glycosylase-like"/>
</dbReference>
<keyword evidence="3" id="KW-1185">Reference proteome</keyword>
<sequence length="163" mass="17796">MTTVHSFAPIVDVSAHSLILGSMPGIASLDAGEYYAHSRNAFWPIMGALFDAGPSIPYEQRTSILTTNGIAVWDVLKLCTRHGSLDSAIVESSIDTNDLAGLLDEHRSIERIFFNGAKAENSFQRYVAPLPRTLTTVRLPSTSPAHASLSFERKLDAWRVIAP</sequence>
<dbReference type="CDD" id="cd10032">
    <property type="entry name" value="UDG-F6_HDG"/>
    <property type="match status" value="1"/>
</dbReference>
<name>A0ABZ2PQ53_9NOCA</name>
<dbReference type="SMART" id="SM00987">
    <property type="entry name" value="UreE_C"/>
    <property type="match status" value="1"/>
</dbReference>
<feature type="domain" description="Uracil-DNA glycosylase-like" evidence="1">
    <location>
        <begin position="8"/>
        <end position="162"/>
    </location>
</feature>
<dbReference type="InterPro" id="IPR026353">
    <property type="entry name" value="Hypoxan-DNA_Glyclase"/>
</dbReference>
<dbReference type="NCBIfam" id="TIGR04274">
    <property type="entry name" value="hypoxanDNAglyco"/>
    <property type="match status" value="1"/>
</dbReference>
<dbReference type="EMBL" id="CP147846">
    <property type="protein sequence ID" value="WXG70400.1"/>
    <property type="molecule type" value="Genomic_DNA"/>
</dbReference>
<dbReference type="Proteomes" id="UP001432000">
    <property type="component" value="Chromosome"/>
</dbReference>
<dbReference type="RefSeq" id="WP_338891782.1">
    <property type="nucleotide sequence ID" value="NZ_CP147846.1"/>
</dbReference>
<dbReference type="InterPro" id="IPR036895">
    <property type="entry name" value="Uracil-DNA_glycosylase-like_sf"/>
</dbReference>
<accession>A0ABZ2PQ53</accession>
<evidence type="ECO:0000313" key="2">
    <source>
        <dbReference type="EMBL" id="WXG70400.1"/>
    </source>
</evidence>
<protein>
    <submittedName>
        <fullName evidence="2">DNA-deoxyinosine glycosylase</fullName>
        <ecNumber evidence="2">3.2.2.15</ecNumber>
    </submittedName>
</protein>
<organism evidence="2 3">
    <name type="scientific">Rhodococcus sovatensis</name>
    <dbReference type="NCBI Taxonomy" id="1805840"/>
    <lineage>
        <taxon>Bacteria</taxon>
        <taxon>Bacillati</taxon>
        <taxon>Actinomycetota</taxon>
        <taxon>Actinomycetes</taxon>
        <taxon>Mycobacteriales</taxon>
        <taxon>Nocardiaceae</taxon>
        <taxon>Rhodococcus</taxon>
    </lineage>
</organism>
<dbReference type="Pfam" id="PF03167">
    <property type="entry name" value="UDG"/>
    <property type="match status" value="1"/>
</dbReference>
<evidence type="ECO:0000313" key="3">
    <source>
        <dbReference type="Proteomes" id="UP001432000"/>
    </source>
</evidence>
<keyword evidence="2" id="KW-0378">Hydrolase</keyword>
<dbReference type="SUPFAM" id="SSF52141">
    <property type="entry name" value="Uracil-DNA glycosylase-like"/>
    <property type="match status" value="1"/>
</dbReference>
<proteinExistence type="predicted"/>
<reference evidence="2 3" key="1">
    <citation type="submission" date="2024-03" db="EMBL/GenBank/DDBJ databases">
        <title>Natural products discovery in diverse microorganisms through a two-stage MS feature dereplication strategy.</title>
        <authorList>
            <person name="Zhang R."/>
        </authorList>
    </citation>
    <scope>NUCLEOTIDE SEQUENCE [LARGE SCALE GENOMIC DNA]</scope>
    <source>
        <strain evidence="2 3">18930</strain>
    </source>
</reference>
<dbReference type="SMART" id="SM00986">
    <property type="entry name" value="UDG"/>
    <property type="match status" value="1"/>
</dbReference>
<keyword evidence="2" id="KW-0326">Glycosidase</keyword>
<dbReference type="EC" id="3.2.2.15" evidence="2"/>
<dbReference type="GO" id="GO:0033958">
    <property type="term" value="F:DNA-deoxyinosine glycosylase activity"/>
    <property type="evidence" value="ECO:0007669"/>
    <property type="project" value="UniProtKB-EC"/>
</dbReference>
<evidence type="ECO:0000259" key="1">
    <source>
        <dbReference type="SMART" id="SM00986"/>
    </source>
</evidence>
<gene>
    <name evidence="2" type="ORF">WDS16_07825</name>
</gene>